<evidence type="ECO:0000313" key="9">
    <source>
        <dbReference type="EMBL" id="REF32290.1"/>
    </source>
</evidence>
<feature type="transmembrane region" description="Helical" evidence="7">
    <location>
        <begin position="172"/>
        <end position="191"/>
    </location>
</feature>
<evidence type="ECO:0000256" key="5">
    <source>
        <dbReference type="ARBA" id="ARBA00022989"/>
    </source>
</evidence>
<dbReference type="SUPFAM" id="SSF103481">
    <property type="entry name" value="Multidrug resistance efflux transporter EmrE"/>
    <property type="match status" value="2"/>
</dbReference>
<name>A0A3D9UWD8_BACMY</name>
<feature type="transmembrane region" description="Helical" evidence="7">
    <location>
        <begin position="229"/>
        <end position="250"/>
    </location>
</feature>
<feature type="transmembrane region" description="Helical" evidence="7">
    <location>
        <begin position="262"/>
        <end position="279"/>
    </location>
</feature>
<keyword evidence="4 7" id="KW-0812">Transmembrane</keyword>
<proteinExistence type="inferred from homology"/>
<comment type="similarity">
    <text evidence="2">Belongs to the EamA transporter family.</text>
</comment>
<feature type="transmembrane region" description="Helical" evidence="7">
    <location>
        <begin position="51"/>
        <end position="70"/>
    </location>
</feature>
<feature type="domain" description="EamA" evidence="8">
    <location>
        <begin position="22"/>
        <end position="154"/>
    </location>
</feature>
<accession>A0A3D9UWD8</accession>
<evidence type="ECO:0000256" key="6">
    <source>
        <dbReference type="ARBA" id="ARBA00023136"/>
    </source>
</evidence>
<feature type="transmembrane region" description="Helical" evidence="7">
    <location>
        <begin position="20"/>
        <end position="39"/>
    </location>
</feature>
<evidence type="ECO:0000313" key="10">
    <source>
        <dbReference type="Proteomes" id="UP000256530"/>
    </source>
</evidence>
<dbReference type="PANTHER" id="PTHR32322:SF18">
    <property type="entry name" value="S-ADENOSYLMETHIONINE_S-ADENOSYLHOMOCYSTEINE TRANSPORTER"/>
    <property type="match status" value="1"/>
</dbReference>
<feature type="transmembrane region" description="Helical" evidence="7">
    <location>
        <begin position="109"/>
        <end position="131"/>
    </location>
</feature>
<dbReference type="EMBL" id="QTTY01000020">
    <property type="protein sequence ID" value="REF32290.1"/>
    <property type="molecule type" value="Genomic_DNA"/>
</dbReference>
<evidence type="ECO:0000256" key="3">
    <source>
        <dbReference type="ARBA" id="ARBA00022475"/>
    </source>
</evidence>
<dbReference type="InterPro" id="IPR000620">
    <property type="entry name" value="EamA_dom"/>
</dbReference>
<gene>
    <name evidence="9" type="ORF">DET55_12013</name>
</gene>
<comment type="caution">
    <text evidence="9">The sequence shown here is derived from an EMBL/GenBank/DDBJ whole genome shotgun (WGS) entry which is preliminary data.</text>
</comment>
<organism evidence="9 10">
    <name type="scientific">Bacillus mycoides</name>
    <dbReference type="NCBI Taxonomy" id="1405"/>
    <lineage>
        <taxon>Bacteria</taxon>
        <taxon>Bacillati</taxon>
        <taxon>Bacillota</taxon>
        <taxon>Bacilli</taxon>
        <taxon>Bacillales</taxon>
        <taxon>Bacillaceae</taxon>
        <taxon>Bacillus</taxon>
        <taxon>Bacillus cereus group</taxon>
    </lineage>
</organism>
<evidence type="ECO:0000256" key="7">
    <source>
        <dbReference type="SAM" id="Phobius"/>
    </source>
</evidence>
<keyword evidence="6 7" id="KW-0472">Membrane</keyword>
<evidence type="ECO:0000256" key="4">
    <source>
        <dbReference type="ARBA" id="ARBA00022692"/>
    </source>
</evidence>
<evidence type="ECO:0000256" key="1">
    <source>
        <dbReference type="ARBA" id="ARBA00004651"/>
    </source>
</evidence>
<feature type="domain" description="EamA" evidence="8">
    <location>
        <begin position="169"/>
        <end position="302"/>
    </location>
</feature>
<dbReference type="Pfam" id="PF00892">
    <property type="entry name" value="EamA"/>
    <property type="match status" value="2"/>
</dbReference>
<evidence type="ECO:0000256" key="2">
    <source>
        <dbReference type="ARBA" id="ARBA00007362"/>
    </source>
</evidence>
<sequence length="320" mass="35475">MLKLFTIHINYGKGDFDMPYFYVFLLLLTSLLWGGNFVVGKSLVDHASPMTLTSLRWMIAIVCLLPLVWFKEKKIIPPRAAIIPLVIMGITGVALFNIFQFLALEKTSATNVGLISTLNAISIALFSVLFLKEKVNTLQVLSMILSFFGVILVLLKGNFALLFSLHFNSGDLWMIAAVCIWGIYSVCSKWATKTTTPLMATLYSGIFGVILLLPFNIGSFTVSNINSSFITSLLYTGLISTVLCMVFWNIGVQKLGATTSGIFLNFNPIFTAILAFIFLGEELTWIQIFGTIIVVTGCYLFSHFKTVSPQTTRALVRKHS</sequence>
<comment type="subcellular location">
    <subcellularLocation>
        <location evidence="1">Cell membrane</location>
        <topology evidence="1">Multi-pass membrane protein</topology>
    </subcellularLocation>
</comment>
<evidence type="ECO:0000259" key="8">
    <source>
        <dbReference type="Pfam" id="PF00892"/>
    </source>
</evidence>
<feature type="transmembrane region" description="Helical" evidence="7">
    <location>
        <begin position="82"/>
        <end position="103"/>
    </location>
</feature>
<keyword evidence="3" id="KW-1003">Cell membrane</keyword>
<dbReference type="InterPro" id="IPR037185">
    <property type="entry name" value="EmrE-like"/>
</dbReference>
<reference evidence="9 10" key="1">
    <citation type="submission" date="2018-08" db="EMBL/GenBank/DDBJ databases">
        <title>Freshwater and sediment microbial communities from various areas in North America, analyzing microbe dynamics in response to fracking.</title>
        <authorList>
            <person name="Lamendella R."/>
        </authorList>
    </citation>
    <scope>NUCLEOTIDE SEQUENCE [LARGE SCALE GENOMIC DNA]</scope>
    <source>
        <strain evidence="9 10">DB-1</strain>
    </source>
</reference>
<dbReference type="InterPro" id="IPR050638">
    <property type="entry name" value="AA-Vitamin_Transporters"/>
</dbReference>
<dbReference type="Proteomes" id="UP000256530">
    <property type="component" value="Unassembled WGS sequence"/>
</dbReference>
<protein>
    <submittedName>
        <fullName evidence="9">Threonine/homoserine efflux transporter RhtA</fullName>
    </submittedName>
</protein>
<feature type="transmembrane region" description="Helical" evidence="7">
    <location>
        <begin position="198"/>
        <end position="217"/>
    </location>
</feature>
<dbReference type="GO" id="GO:0005886">
    <property type="term" value="C:plasma membrane"/>
    <property type="evidence" value="ECO:0007669"/>
    <property type="project" value="UniProtKB-SubCell"/>
</dbReference>
<dbReference type="PANTHER" id="PTHR32322">
    <property type="entry name" value="INNER MEMBRANE TRANSPORTER"/>
    <property type="match status" value="1"/>
</dbReference>
<dbReference type="AlphaFoldDB" id="A0A3D9UWD8"/>
<feature type="transmembrane region" description="Helical" evidence="7">
    <location>
        <begin position="285"/>
        <end position="304"/>
    </location>
</feature>
<keyword evidence="5 7" id="KW-1133">Transmembrane helix</keyword>
<feature type="transmembrane region" description="Helical" evidence="7">
    <location>
        <begin position="143"/>
        <end position="166"/>
    </location>
</feature>